<organism evidence="2 3">
    <name type="scientific">Stichopus japonicus</name>
    <name type="common">Sea cucumber</name>
    <dbReference type="NCBI Taxonomy" id="307972"/>
    <lineage>
        <taxon>Eukaryota</taxon>
        <taxon>Metazoa</taxon>
        <taxon>Echinodermata</taxon>
        <taxon>Eleutherozoa</taxon>
        <taxon>Echinozoa</taxon>
        <taxon>Holothuroidea</taxon>
        <taxon>Aspidochirotacea</taxon>
        <taxon>Aspidochirotida</taxon>
        <taxon>Stichopodidae</taxon>
        <taxon>Apostichopus</taxon>
    </lineage>
</organism>
<protein>
    <submittedName>
        <fullName evidence="2">Uncharacterized protein</fullName>
    </submittedName>
</protein>
<feature type="region of interest" description="Disordered" evidence="1">
    <location>
        <begin position="59"/>
        <end position="101"/>
    </location>
</feature>
<dbReference type="EMBL" id="MRZV01001136">
    <property type="protein sequence ID" value="PIK40314.1"/>
    <property type="molecule type" value="Genomic_DNA"/>
</dbReference>
<feature type="compositionally biased region" description="Low complexity" evidence="1">
    <location>
        <begin position="157"/>
        <end position="173"/>
    </location>
</feature>
<dbReference type="OrthoDB" id="10575835at2759"/>
<proteinExistence type="predicted"/>
<accession>A0A2G8JX46</accession>
<name>A0A2G8JX46_STIJA</name>
<comment type="caution">
    <text evidence="2">The sequence shown here is derived from an EMBL/GenBank/DDBJ whole genome shotgun (WGS) entry which is preliminary data.</text>
</comment>
<feature type="region of interest" description="Disordered" evidence="1">
    <location>
        <begin position="379"/>
        <end position="505"/>
    </location>
</feature>
<feature type="region of interest" description="Disordered" evidence="1">
    <location>
        <begin position="244"/>
        <end position="264"/>
    </location>
</feature>
<feature type="compositionally biased region" description="Basic and acidic residues" evidence="1">
    <location>
        <begin position="405"/>
        <end position="433"/>
    </location>
</feature>
<feature type="compositionally biased region" description="Basic residues" evidence="1">
    <location>
        <begin position="176"/>
        <end position="186"/>
    </location>
</feature>
<evidence type="ECO:0000313" key="3">
    <source>
        <dbReference type="Proteomes" id="UP000230750"/>
    </source>
</evidence>
<dbReference type="InterPro" id="IPR039499">
    <property type="entry name" value="LURA1/LRA25"/>
</dbReference>
<dbReference type="Pfam" id="PF14854">
    <property type="entry name" value="LURAP"/>
    <property type="match status" value="1"/>
</dbReference>
<reference evidence="2 3" key="1">
    <citation type="journal article" date="2017" name="PLoS Biol.">
        <title>The sea cucumber genome provides insights into morphological evolution and visceral regeneration.</title>
        <authorList>
            <person name="Zhang X."/>
            <person name="Sun L."/>
            <person name="Yuan J."/>
            <person name="Sun Y."/>
            <person name="Gao Y."/>
            <person name="Zhang L."/>
            <person name="Li S."/>
            <person name="Dai H."/>
            <person name="Hamel J.F."/>
            <person name="Liu C."/>
            <person name="Yu Y."/>
            <person name="Liu S."/>
            <person name="Lin W."/>
            <person name="Guo K."/>
            <person name="Jin S."/>
            <person name="Xu P."/>
            <person name="Storey K.B."/>
            <person name="Huan P."/>
            <person name="Zhang T."/>
            <person name="Zhou Y."/>
            <person name="Zhang J."/>
            <person name="Lin C."/>
            <person name="Li X."/>
            <person name="Xing L."/>
            <person name="Huo D."/>
            <person name="Sun M."/>
            <person name="Wang L."/>
            <person name="Mercier A."/>
            <person name="Li F."/>
            <person name="Yang H."/>
            <person name="Xiang J."/>
        </authorList>
    </citation>
    <scope>NUCLEOTIDE SEQUENCE [LARGE SCALE GENOMIC DNA]</scope>
    <source>
        <strain evidence="2">Shaxun</strain>
        <tissue evidence="2">Muscle</tissue>
    </source>
</reference>
<gene>
    <name evidence="2" type="ORF">BSL78_22842</name>
</gene>
<feature type="compositionally biased region" description="Polar residues" evidence="1">
    <location>
        <begin position="379"/>
        <end position="402"/>
    </location>
</feature>
<evidence type="ECO:0000256" key="1">
    <source>
        <dbReference type="SAM" id="MobiDB-lite"/>
    </source>
</evidence>
<dbReference type="Proteomes" id="UP000230750">
    <property type="component" value="Unassembled WGS sequence"/>
</dbReference>
<sequence length="521" mass="59296">MTDYDPYVADDHEEESNWVELLQELSKKHGNIPNYLYRAINERPENAASVSTMFEESCSHSKLGNGSRKPEKEEDSLASPEVHRRSPGVDSGCSVGFNDYEDEDDEYTINRGENSMKKIFKDLHDLRQTTISLTKEFINIFDVIEDIKYMNENTSSRESLSSSVSGSQEHLSQNQRQRRYHLRKLSRSVPNARGACPDVINRQHRKQSEDLRLQLFVEQTQDAGIDSNKKTASSEGKLYETVVTKSPRRASDDSAARIPKVTESLHRRSSSLSYGEKKEDQWMQNILDIDKQHRSSPSFADLLRAQTDEIGHYFQFDGPAIVSNCVNGDGSNDSVAVDVDDISMEVDKVLESQPENGIDLDAVNDKYDNLDEDIIPAENVQQHPTENHDVTTSPPYSPSLVNGDSPRRSWLHGEGRSSYHERREKTDTEENATRSRSRSLHIMEANTSDEDDQNGRHDDKSKETVPKKKTKKKLQRSPTFHSTKKYNRPTPTKKEDTSLSPLSPRYLKLLLMLEEGEATDL</sequence>
<keyword evidence="3" id="KW-1185">Reference proteome</keyword>
<evidence type="ECO:0000313" key="2">
    <source>
        <dbReference type="EMBL" id="PIK40314.1"/>
    </source>
</evidence>
<dbReference type="AlphaFoldDB" id="A0A2G8JX46"/>
<feature type="compositionally biased region" description="Basic and acidic residues" evidence="1">
    <location>
        <begin position="453"/>
        <end position="466"/>
    </location>
</feature>
<feature type="region of interest" description="Disordered" evidence="1">
    <location>
        <begin position="157"/>
        <end position="196"/>
    </location>
</feature>